<evidence type="ECO:0000313" key="5">
    <source>
        <dbReference type="Proteomes" id="UP001238163"/>
    </source>
</evidence>
<keyword evidence="2" id="KW-0812">Transmembrane</keyword>
<feature type="transmembrane region" description="Helical" evidence="2">
    <location>
        <begin position="24"/>
        <end position="44"/>
    </location>
</feature>
<evidence type="ECO:0000256" key="1">
    <source>
        <dbReference type="SAM" id="MobiDB-lite"/>
    </source>
</evidence>
<dbReference type="SUPFAM" id="SSF52540">
    <property type="entry name" value="P-loop containing nucleoside triphosphate hydrolases"/>
    <property type="match status" value="1"/>
</dbReference>
<evidence type="ECO:0000313" key="4">
    <source>
        <dbReference type="EMBL" id="MDQ0290008.1"/>
    </source>
</evidence>
<keyword evidence="5" id="KW-1185">Reference proteome</keyword>
<evidence type="ECO:0000256" key="2">
    <source>
        <dbReference type="SAM" id="Phobius"/>
    </source>
</evidence>
<name>A0AAE4API1_9BACT</name>
<dbReference type="Proteomes" id="UP001238163">
    <property type="component" value="Unassembled WGS sequence"/>
</dbReference>
<gene>
    <name evidence="4" type="ORF">J3R75_002115</name>
</gene>
<protein>
    <recommendedName>
        <fullName evidence="3">KAP NTPase domain-containing protein</fullName>
    </recommendedName>
</protein>
<dbReference type="RefSeq" id="WP_307261440.1">
    <property type="nucleotide sequence ID" value="NZ_JAUSVL010000001.1"/>
</dbReference>
<dbReference type="Pfam" id="PF07693">
    <property type="entry name" value="KAP_NTPase"/>
    <property type="match status" value="1"/>
</dbReference>
<feature type="transmembrane region" description="Helical" evidence="2">
    <location>
        <begin position="95"/>
        <end position="121"/>
    </location>
</feature>
<keyword evidence="2" id="KW-1133">Transmembrane helix</keyword>
<dbReference type="EMBL" id="JAUSVL010000001">
    <property type="protein sequence ID" value="MDQ0290008.1"/>
    <property type="molecule type" value="Genomic_DNA"/>
</dbReference>
<dbReference type="InterPro" id="IPR027417">
    <property type="entry name" value="P-loop_NTPase"/>
</dbReference>
<feature type="domain" description="KAP NTPase" evidence="3">
    <location>
        <begin position="207"/>
        <end position="384"/>
    </location>
</feature>
<feature type="transmembrane region" description="Helical" evidence="2">
    <location>
        <begin position="133"/>
        <end position="158"/>
    </location>
</feature>
<proteinExistence type="predicted"/>
<sequence>MTDSISKYPKAGSCRRPGAIAKRWLDIVLYAIFGGAFVGIMAEISAGNQLEWLTWNEGIFANEWIRCAIQALGWALLLSADCLRTTFSCRQFARIRYPSCLGTVLLAYFAIIAIFLGASVFDQDIIFHLATPVFISSLVAVLAPLISFIVGIIIKDFALRLYHYRRQKTKPTKNEKAHHDWLPKDLQWILNETPVPDDGDDKFNFIPTYTRLADTISHIDGNAPPTTIGLVGPYGSGKTSTTHSVETLTHQKRKDIHFVLVPAWGIAEHGLTGFVLQRMVSKLEELGIDCLAIRGIPTHYLAAIKVVNDKAGTLAELFCAPTSSPNDVLAKCQHVLEALGIFLVVCIQDAERNGSRKSLQELAGLLDRFRTMPNVTFIVEANENTHERIDLSRICDYIERMPTMPYQDTKRWLLEFRKACSDFSTKRTTEYSSQTGKNDACHDRNTEKTIELPRTHSMEAELCSTDSQREITKLLGTPRVFKHGLRNICVAWEKLHGEVDLDELIWLNILRCVAPEAWEFIVRNIDKLRSIDQPDQDAANKLVSDLVDDWHRTTQKVDNSTACQLLLKIIGINLVDLDNEGRKQTISVTMKCPQSIFSPQYGSTYFTRIMTISIDQKGLRDQTILRWISEWKSGNKAALLDSLFNDNKGLVAEKVFQFRTFLSDDEHNRMQRELDLCTDYITKALHIFGRNANKKSIDTKFINDFFNDVIGGGNEYSIWIRERIKQAIDYSLRMAYDLYISFSSILHKGQKDLLHYYMNLFWERLRNDPDYLGRVLNPEDQTMLWHLIFLSKYTATRFSECLSHIISSAEQTPLIVVPHLVHLIATVLEHASKTPKENPFSLEFLNQLNPSQDDLRSLRNVLQKYCDNPDAKPEIIERIKSVLLALGNDTDIRDDLPTTPEAPNDNTMPDAKTDK</sequence>
<dbReference type="AlphaFoldDB" id="A0AAE4API1"/>
<organism evidence="4 5">
    <name type="scientific">Oligosphaera ethanolica</name>
    <dbReference type="NCBI Taxonomy" id="760260"/>
    <lineage>
        <taxon>Bacteria</taxon>
        <taxon>Pseudomonadati</taxon>
        <taxon>Lentisphaerota</taxon>
        <taxon>Oligosphaeria</taxon>
        <taxon>Oligosphaerales</taxon>
        <taxon>Oligosphaeraceae</taxon>
        <taxon>Oligosphaera</taxon>
    </lineage>
</organism>
<comment type="caution">
    <text evidence="4">The sequence shown here is derived from an EMBL/GenBank/DDBJ whole genome shotgun (WGS) entry which is preliminary data.</text>
</comment>
<evidence type="ECO:0000259" key="3">
    <source>
        <dbReference type="Pfam" id="PF07693"/>
    </source>
</evidence>
<keyword evidence="2" id="KW-0472">Membrane</keyword>
<reference evidence="4" key="1">
    <citation type="submission" date="2023-07" db="EMBL/GenBank/DDBJ databases">
        <title>Genomic Encyclopedia of Type Strains, Phase IV (KMG-IV): sequencing the most valuable type-strain genomes for metagenomic binning, comparative biology and taxonomic classification.</title>
        <authorList>
            <person name="Goeker M."/>
        </authorList>
    </citation>
    <scope>NUCLEOTIDE SEQUENCE</scope>
    <source>
        <strain evidence="4">DSM 24202</strain>
    </source>
</reference>
<accession>A0AAE4API1</accession>
<feature type="region of interest" description="Disordered" evidence="1">
    <location>
        <begin position="890"/>
        <end position="915"/>
    </location>
</feature>
<dbReference type="InterPro" id="IPR011646">
    <property type="entry name" value="KAP_P-loop"/>
</dbReference>